<dbReference type="KEGG" id="huw:FPZ11_14310"/>
<feature type="region of interest" description="Disordered" evidence="1">
    <location>
        <begin position="103"/>
        <end position="131"/>
    </location>
</feature>
<dbReference type="AlphaFoldDB" id="A0A5B8M4Y0"/>
<evidence type="ECO:0000313" key="4">
    <source>
        <dbReference type="Proteomes" id="UP000320216"/>
    </source>
</evidence>
<dbReference type="RefSeq" id="WP_146321812.1">
    <property type="nucleotide sequence ID" value="NZ_CP042305.1"/>
</dbReference>
<evidence type="ECO:0000313" key="3">
    <source>
        <dbReference type="EMBL" id="QDZ15778.1"/>
    </source>
</evidence>
<dbReference type="InterPro" id="IPR055849">
    <property type="entry name" value="DUF7426"/>
</dbReference>
<reference evidence="3 4" key="1">
    <citation type="submission" date="2019-07" db="EMBL/GenBank/DDBJ databases">
        <title>Full genome sequence of Humibacter sp. WJ7-1.</title>
        <authorList>
            <person name="Im W.-T."/>
        </authorList>
    </citation>
    <scope>NUCLEOTIDE SEQUENCE [LARGE SCALE GENOMIC DNA]</scope>
    <source>
        <strain evidence="3 4">WJ7-1</strain>
    </source>
</reference>
<evidence type="ECO:0000259" key="2">
    <source>
        <dbReference type="Pfam" id="PF24201"/>
    </source>
</evidence>
<feature type="domain" description="DUF7426" evidence="2">
    <location>
        <begin position="5"/>
        <end position="124"/>
    </location>
</feature>
<dbReference type="Proteomes" id="UP000320216">
    <property type="component" value="Chromosome"/>
</dbReference>
<organism evidence="3 4">
    <name type="scientific">Humibacter ginsenosidimutans</name>
    <dbReference type="NCBI Taxonomy" id="2599293"/>
    <lineage>
        <taxon>Bacteria</taxon>
        <taxon>Bacillati</taxon>
        <taxon>Actinomycetota</taxon>
        <taxon>Actinomycetes</taxon>
        <taxon>Micrococcales</taxon>
        <taxon>Microbacteriaceae</taxon>
        <taxon>Humibacter</taxon>
    </lineage>
</organism>
<dbReference type="OrthoDB" id="3622864at2"/>
<gene>
    <name evidence="3" type="ORF">FPZ11_14310</name>
</gene>
<feature type="compositionally biased region" description="Basic residues" evidence="1">
    <location>
        <begin position="117"/>
        <end position="131"/>
    </location>
</feature>
<keyword evidence="4" id="KW-1185">Reference proteome</keyword>
<evidence type="ECO:0000256" key="1">
    <source>
        <dbReference type="SAM" id="MobiDB-lite"/>
    </source>
</evidence>
<dbReference type="Pfam" id="PF24201">
    <property type="entry name" value="DUF7426"/>
    <property type="match status" value="1"/>
</dbReference>
<name>A0A5B8M4Y0_9MICO</name>
<protein>
    <recommendedName>
        <fullName evidence="2">DUF7426 domain-containing protein</fullName>
    </recommendedName>
</protein>
<proteinExistence type="predicted"/>
<accession>A0A5B8M4Y0</accession>
<dbReference type="EMBL" id="CP042305">
    <property type="protein sequence ID" value="QDZ15778.1"/>
    <property type="molecule type" value="Genomic_DNA"/>
</dbReference>
<sequence>MSQFKDFNDLFDPLALPVGGKEYTIPPLSFEAGARVNGVLDGTEELNEEQFLRLVLSDDIFDQLIADGVSAQAINRFGKVALTDFKYTREMAIKMWETAGDPKAMTEWDKQNAPSRALRRSKSTGTARKTR</sequence>